<name>A0AAN9AGI7_HALRR</name>
<evidence type="ECO:0000313" key="3">
    <source>
        <dbReference type="Proteomes" id="UP001381693"/>
    </source>
</evidence>
<feature type="compositionally biased region" description="Low complexity" evidence="1">
    <location>
        <begin position="27"/>
        <end position="37"/>
    </location>
</feature>
<feature type="non-terminal residue" evidence="2">
    <location>
        <position position="67"/>
    </location>
</feature>
<dbReference type="Proteomes" id="UP001381693">
    <property type="component" value="Unassembled WGS sequence"/>
</dbReference>
<evidence type="ECO:0000256" key="1">
    <source>
        <dbReference type="SAM" id="MobiDB-lite"/>
    </source>
</evidence>
<comment type="caution">
    <text evidence="2">The sequence shown here is derived from an EMBL/GenBank/DDBJ whole genome shotgun (WGS) entry which is preliminary data.</text>
</comment>
<evidence type="ECO:0000313" key="2">
    <source>
        <dbReference type="EMBL" id="KAK7086488.1"/>
    </source>
</evidence>
<keyword evidence="3" id="KW-1185">Reference proteome</keyword>
<feature type="compositionally biased region" description="Gly residues" evidence="1">
    <location>
        <begin position="1"/>
        <end position="10"/>
    </location>
</feature>
<feature type="region of interest" description="Disordered" evidence="1">
    <location>
        <begin position="1"/>
        <end position="37"/>
    </location>
</feature>
<dbReference type="EMBL" id="JAXCGZ010000171">
    <property type="protein sequence ID" value="KAK7086488.1"/>
    <property type="molecule type" value="Genomic_DNA"/>
</dbReference>
<protein>
    <submittedName>
        <fullName evidence="2">Uncharacterized protein</fullName>
    </submittedName>
</protein>
<organism evidence="2 3">
    <name type="scientific">Halocaridina rubra</name>
    <name type="common">Hawaiian red shrimp</name>
    <dbReference type="NCBI Taxonomy" id="373956"/>
    <lineage>
        <taxon>Eukaryota</taxon>
        <taxon>Metazoa</taxon>
        <taxon>Ecdysozoa</taxon>
        <taxon>Arthropoda</taxon>
        <taxon>Crustacea</taxon>
        <taxon>Multicrustacea</taxon>
        <taxon>Malacostraca</taxon>
        <taxon>Eumalacostraca</taxon>
        <taxon>Eucarida</taxon>
        <taxon>Decapoda</taxon>
        <taxon>Pleocyemata</taxon>
        <taxon>Caridea</taxon>
        <taxon>Atyoidea</taxon>
        <taxon>Atyidae</taxon>
        <taxon>Halocaridina</taxon>
    </lineage>
</organism>
<accession>A0AAN9AGI7</accession>
<gene>
    <name evidence="2" type="ORF">SK128_003073</name>
</gene>
<proteinExistence type="predicted"/>
<dbReference type="AlphaFoldDB" id="A0AAN9AGI7"/>
<reference evidence="2 3" key="1">
    <citation type="submission" date="2023-11" db="EMBL/GenBank/DDBJ databases">
        <title>Halocaridina rubra genome assembly.</title>
        <authorList>
            <person name="Smith C."/>
        </authorList>
    </citation>
    <scope>NUCLEOTIDE SEQUENCE [LARGE SCALE GENOMIC DNA]</scope>
    <source>
        <strain evidence="2">EP-1</strain>
        <tissue evidence="2">Whole</tissue>
    </source>
</reference>
<sequence length="67" mass="6814">MGGTGHGGPIGRSPAGTGPQPPTVVTSHSSKLPSKQPKLSCLDEAYLEVLEAEGGLDSLLVDCVIQE</sequence>